<dbReference type="PANTHER" id="PTHR33627">
    <property type="entry name" value="TRANSPOSASE"/>
    <property type="match status" value="1"/>
</dbReference>
<gene>
    <name evidence="2" type="ORF">ACFPC0_25035</name>
</gene>
<dbReference type="InterPro" id="IPR039365">
    <property type="entry name" value="IS701-like"/>
</dbReference>
<organism evidence="2 3">
    <name type="scientific">Streptomyces andamanensis</name>
    <dbReference type="NCBI Taxonomy" id="1565035"/>
    <lineage>
        <taxon>Bacteria</taxon>
        <taxon>Bacillati</taxon>
        <taxon>Actinomycetota</taxon>
        <taxon>Actinomycetes</taxon>
        <taxon>Kitasatosporales</taxon>
        <taxon>Streptomycetaceae</taxon>
        <taxon>Streptomyces</taxon>
    </lineage>
</organism>
<dbReference type="Proteomes" id="UP001595824">
    <property type="component" value="Unassembled WGS sequence"/>
</dbReference>
<evidence type="ECO:0000259" key="1">
    <source>
        <dbReference type="Pfam" id="PF13546"/>
    </source>
</evidence>
<accession>A0ABV8TJY8</accession>
<evidence type="ECO:0000313" key="3">
    <source>
        <dbReference type="Proteomes" id="UP001595824"/>
    </source>
</evidence>
<feature type="domain" description="Transposase IS701-like DDE" evidence="1">
    <location>
        <begin position="20"/>
        <end position="232"/>
    </location>
</feature>
<proteinExistence type="predicted"/>
<reference evidence="3" key="1">
    <citation type="journal article" date="2019" name="Int. J. Syst. Evol. Microbiol.">
        <title>The Global Catalogue of Microorganisms (GCM) 10K type strain sequencing project: providing services to taxonomists for standard genome sequencing and annotation.</title>
        <authorList>
            <consortium name="The Broad Institute Genomics Platform"/>
            <consortium name="The Broad Institute Genome Sequencing Center for Infectious Disease"/>
            <person name="Wu L."/>
            <person name="Ma J."/>
        </authorList>
    </citation>
    <scope>NUCLEOTIDE SEQUENCE [LARGE SCALE GENOMIC DNA]</scope>
    <source>
        <strain evidence="3">PCU 347</strain>
    </source>
</reference>
<protein>
    <submittedName>
        <fullName evidence="2">IS701 family transposase</fullName>
    </submittedName>
</protein>
<comment type="caution">
    <text evidence="2">The sequence shown here is derived from an EMBL/GenBank/DDBJ whole genome shotgun (WGS) entry which is preliminary data.</text>
</comment>
<dbReference type="PANTHER" id="PTHR33627:SF1">
    <property type="entry name" value="TRANSPOSASE"/>
    <property type="match status" value="1"/>
</dbReference>
<dbReference type="InterPro" id="IPR038721">
    <property type="entry name" value="IS701-like_DDE_dom"/>
</dbReference>
<dbReference type="Pfam" id="PF13546">
    <property type="entry name" value="DDE_5"/>
    <property type="match status" value="1"/>
</dbReference>
<dbReference type="RefSeq" id="WP_381742106.1">
    <property type="nucleotide sequence ID" value="NZ_JBHSDP010000024.1"/>
</dbReference>
<evidence type="ECO:0000313" key="2">
    <source>
        <dbReference type="EMBL" id="MFC4330990.1"/>
    </source>
</evidence>
<sequence>MSVSSTVVTRDAIAQFAGEVFASMPRVDQRRWAEVYLRGLLLVEGKKSIRRISEDILYLPAHQSLQQFINQSPWDWDPVRARLVRYAESLGTPGAWVLGRTAIPKRGERSVGVARRFLPEAGRMVNCQIGATVSLATDAGSIPVNWRLLLPPRWLEDPELRQSAYLPPGARADPEGRELLAMLTQMTAGWGATPAPVVGDLRHVEDAAHLICALTGRGMPYALEVDGSLNVLDGVSVRTSSAGSRARECLATAVEHFRVLHGGRGAEEETGRRLNVVSSSVRLAGDDPAAEPVRLLSGLSPRGIPVRFWLTNLTDRSIVDVMDRLRLHRRSQADLRVLEEDFGLRDFEGRSFRGWHHHMTMVSAAYLFDLLGTRPVSRTA</sequence>
<keyword evidence="3" id="KW-1185">Reference proteome</keyword>
<dbReference type="EMBL" id="JBHSDP010000024">
    <property type="protein sequence ID" value="MFC4330990.1"/>
    <property type="molecule type" value="Genomic_DNA"/>
</dbReference>
<name>A0ABV8TJY8_9ACTN</name>